<protein>
    <submittedName>
        <fullName evidence="2">Uncharacterized protein</fullName>
    </submittedName>
</protein>
<keyword evidence="1" id="KW-0732">Signal</keyword>
<sequence length="216" mass="24917">MWFLFFVYFFTFCSGQSDSDMCDESPYKKCQAVHHDEKAFPVTEEQLAEFCPLIMRYIDCMDKYDKSCDVEIFSLPGQYESIVRLVVDVCDRNTLLHNVFVESLPCYQEVLSNLDKNCFEPRAELYYAVEAQMVSELLNVTEEAGERSEILTQYSLRCLYHVSALSCVADYAASKCNNLARGVTIEIARRSYIVAEDCPSEAMDRLLIMLRKLDLN</sequence>
<dbReference type="OrthoDB" id="6427620at2759"/>
<gene>
    <name evidence="2" type="ORF">X975_19713</name>
</gene>
<proteinExistence type="predicted"/>
<feature type="signal peptide" evidence="1">
    <location>
        <begin position="1"/>
        <end position="15"/>
    </location>
</feature>
<feature type="non-terminal residue" evidence="2">
    <location>
        <position position="216"/>
    </location>
</feature>
<accession>A0A087UXV1</accession>
<dbReference type="Proteomes" id="UP000054359">
    <property type="component" value="Unassembled WGS sequence"/>
</dbReference>
<evidence type="ECO:0000313" key="3">
    <source>
        <dbReference type="Proteomes" id="UP000054359"/>
    </source>
</evidence>
<reference evidence="2 3" key="1">
    <citation type="submission" date="2013-11" db="EMBL/GenBank/DDBJ databases">
        <title>Genome sequencing of Stegodyphus mimosarum.</title>
        <authorList>
            <person name="Bechsgaard J."/>
        </authorList>
    </citation>
    <scope>NUCLEOTIDE SEQUENCE [LARGE SCALE GENOMIC DNA]</scope>
</reference>
<organism evidence="2 3">
    <name type="scientific">Stegodyphus mimosarum</name>
    <name type="common">African social velvet spider</name>
    <dbReference type="NCBI Taxonomy" id="407821"/>
    <lineage>
        <taxon>Eukaryota</taxon>
        <taxon>Metazoa</taxon>
        <taxon>Ecdysozoa</taxon>
        <taxon>Arthropoda</taxon>
        <taxon>Chelicerata</taxon>
        <taxon>Arachnida</taxon>
        <taxon>Araneae</taxon>
        <taxon>Araneomorphae</taxon>
        <taxon>Entelegynae</taxon>
        <taxon>Eresoidea</taxon>
        <taxon>Eresidae</taxon>
        <taxon>Stegodyphus</taxon>
    </lineage>
</organism>
<evidence type="ECO:0000256" key="1">
    <source>
        <dbReference type="SAM" id="SignalP"/>
    </source>
</evidence>
<evidence type="ECO:0000313" key="2">
    <source>
        <dbReference type="EMBL" id="KFM82190.1"/>
    </source>
</evidence>
<dbReference type="OMA" id="TIEMSSC"/>
<keyword evidence="3" id="KW-1185">Reference proteome</keyword>
<feature type="chain" id="PRO_5012023013" evidence="1">
    <location>
        <begin position="16"/>
        <end position="216"/>
    </location>
</feature>
<name>A0A087UXV1_STEMI</name>
<dbReference type="AlphaFoldDB" id="A0A087UXV1"/>
<dbReference type="EMBL" id="KK122194">
    <property type="protein sequence ID" value="KFM82190.1"/>
    <property type="molecule type" value="Genomic_DNA"/>
</dbReference>